<proteinExistence type="predicted"/>
<keyword evidence="3" id="KW-1185">Reference proteome</keyword>
<protein>
    <submittedName>
        <fullName evidence="2">Uncharacterized protein</fullName>
    </submittedName>
</protein>
<dbReference type="AlphaFoldDB" id="A0AAV8T8Y7"/>
<evidence type="ECO:0000256" key="1">
    <source>
        <dbReference type="SAM" id="MobiDB-lite"/>
    </source>
</evidence>
<feature type="compositionally biased region" description="Low complexity" evidence="1">
    <location>
        <begin position="63"/>
        <end position="77"/>
    </location>
</feature>
<reference evidence="2 3" key="1">
    <citation type="submission" date="2021-09" db="EMBL/GenBank/DDBJ databases">
        <title>Genomic insights and catalytic innovation underlie evolution of tropane alkaloids biosynthesis.</title>
        <authorList>
            <person name="Wang Y.-J."/>
            <person name="Tian T."/>
            <person name="Huang J.-P."/>
            <person name="Huang S.-X."/>
        </authorList>
    </citation>
    <scope>NUCLEOTIDE SEQUENCE [LARGE SCALE GENOMIC DNA]</scope>
    <source>
        <strain evidence="2">KIB-2018</strain>
        <tissue evidence="2">Leaf</tissue>
    </source>
</reference>
<organism evidence="2 3">
    <name type="scientific">Erythroxylum novogranatense</name>
    <dbReference type="NCBI Taxonomy" id="1862640"/>
    <lineage>
        <taxon>Eukaryota</taxon>
        <taxon>Viridiplantae</taxon>
        <taxon>Streptophyta</taxon>
        <taxon>Embryophyta</taxon>
        <taxon>Tracheophyta</taxon>
        <taxon>Spermatophyta</taxon>
        <taxon>Magnoliopsida</taxon>
        <taxon>eudicotyledons</taxon>
        <taxon>Gunneridae</taxon>
        <taxon>Pentapetalae</taxon>
        <taxon>rosids</taxon>
        <taxon>fabids</taxon>
        <taxon>Malpighiales</taxon>
        <taxon>Erythroxylaceae</taxon>
        <taxon>Erythroxylum</taxon>
    </lineage>
</organism>
<feature type="region of interest" description="Disordered" evidence="1">
    <location>
        <begin position="1"/>
        <end position="25"/>
    </location>
</feature>
<sequence length="109" mass="12007">MEPPDHDEHLSKHVRTRKREDDPAPLLKLSYSSVVTRTTQATAAAAASTANLPPRDRDAGVMTGQKTTNNTANGNTTVTTSNGYGPWMLFQINPNVLTSLARCRWDDKR</sequence>
<comment type="caution">
    <text evidence="2">The sequence shown here is derived from an EMBL/GenBank/DDBJ whole genome shotgun (WGS) entry which is preliminary data.</text>
</comment>
<dbReference type="EMBL" id="JAIWQS010000006">
    <property type="protein sequence ID" value="KAJ8762841.1"/>
    <property type="molecule type" value="Genomic_DNA"/>
</dbReference>
<evidence type="ECO:0000313" key="3">
    <source>
        <dbReference type="Proteomes" id="UP001159364"/>
    </source>
</evidence>
<dbReference type="Proteomes" id="UP001159364">
    <property type="component" value="Linkage Group LG06"/>
</dbReference>
<feature type="compositionally biased region" description="Basic and acidic residues" evidence="1">
    <location>
        <begin position="1"/>
        <end position="11"/>
    </location>
</feature>
<evidence type="ECO:0000313" key="2">
    <source>
        <dbReference type="EMBL" id="KAJ8762841.1"/>
    </source>
</evidence>
<feature type="region of interest" description="Disordered" evidence="1">
    <location>
        <begin position="44"/>
        <end position="77"/>
    </location>
</feature>
<gene>
    <name evidence="2" type="ORF">K2173_022970</name>
</gene>
<name>A0AAV8T8Y7_9ROSI</name>
<accession>A0AAV8T8Y7</accession>